<protein>
    <submittedName>
        <fullName evidence="1">Phosphohistidine phosphatase, SixA</fullName>
    </submittedName>
</protein>
<name>A0A1H5UBB5_9PROT</name>
<dbReference type="Pfam" id="PF00300">
    <property type="entry name" value="His_Phos_1"/>
    <property type="match status" value="1"/>
</dbReference>
<dbReference type="EMBL" id="FNUX01000007">
    <property type="protein sequence ID" value="SEF72279.1"/>
    <property type="molecule type" value="Genomic_DNA"/>
</dbReference>
<gene>
    <name evidence="1" type="ORF">SAMN05216334_10761</name>
</gene>
<dbReference type="Gene3D" id="3.40.50.1240">
    <property type="entry name" value="Phosphoglycerate mutase-like"/>
    <property type="match status" value="1"/>
</dbReference>
<dbReference type="RefSeq" id="WP_258039307.1">
    <property type="nucleotide sequence ID" value="NZ_FNUX01000007.1"/>
</dbReference>
<sequence length="157" mass="17465">MTYLINTMDLILWRHADAEEGFPDAARKLTEEGLNQAKCMSDWLKSKLPENTKVIASPAQRTQQTAMALCSDFITEATIGPGANVHDILAVADWPNFQGAVVIVGHQPTLRNVASYLIPTIPAELSVKKGSVWWIRYQKSKSGFEPVLHTVIYPEML</sequence>
<accession>A0A1H5UBB5</accession>
<dbReference type="AlphaFoldDB" id="A0A1H5UBB5"/>
<dbReference type="SUPFAM" id="SSF53254">
    <property type="entry name" value="Phosphoglycerate mutase-like"/>
    <property type="match status" value="1"/>
</dbReference>
<evidence type="ECO:0000313" key="2">
    <source>
        <dbReference type="Proteomes" id="UP000236753"/>
    </source>
</evidence>
<evidence type="ECO:0000313" key="1">
    <source>
        <dbReference type="EMBL" id="SEF72279.1"/>
    </source>
</evidence>
<dbReference type="CDD" id="cd07040">
    <property type="entry name" value="HP"/>
    <property type="match status" value="1"/>
</dbReference>
<reference evidence="1 2" key="1">
    <citation type="submission" date="2016-10" db="EMBL/GenBank/DDBJ databases">
        <authorList>
            <person name="de Groot N.N."/>
        </authorList>
    </citation>
    <scope>NUCLEOTIDE SEQUENCE [LARGE SCALE GENOMIC DNA]</scope>
    <source>
        <strain evidence="1 2">Nm13</strain>
    </source>
</reference>
<dbReference type="SMART" id="SM00855">
    <property type="entry name" value="PGAM"/>
    <property type="match status" value="1"/>
</dbReference>
<dbReference type="Proteomes" id="UP000236753">
    <property type="component" value="Unassembled WGS sequence"/>
</dbReference>
<organism evidence="1 2">
    <name type="scientific">Nitrosomonas ureae</name>
    <dbReference type="NCBI Taxonomy" id="44577"/>
    <lineage>
        <taxon>Bacteria</taxon>
        <taxon>Pseudomonadati</taxon>
        <taxon>Pseudomonadota</taxon>
        <taxon>Betaproteobacteria</taxon>
        <taxon>Nitrosomonadales</taxon>
        <taxon>Nitrosomonadaceae</taxon>
        <taxon>Nitrosomonas</taxon>
    </lineage>
</organism>
<dbReference type="InterPro" id="IPR029033">
    <property type="entry name" value="His_PPase_superfam"/>
</dbReference>
<proteinExistence type="predicted"/>
<dbReference type="InterPro" id="IPR013078">
    <property type="entry name" value="His_Pase_superF_clade-1"/>
</dbReference>